<feature type="active site" description="Charge relay system" evidence="6 7">
    <location>
        <position position="145"/>
    </location>
</feature>
<evidence type="ECO:0000256" key="1">
    <source>
        <dbReference type="ARBA" id="ARBA00011073"/>
    </source>
</evidence>
<keyword evidence="2 7" id="KW-0645">Protease</keyword>
<keyword evidence="4 7" id="KW-0378">Hydrolase</keyword>
<dbReference type="InterPro" id="IPR000209">
    <property type="entry name" value="Peptidase_S8/S53_dom"/>
</dbReference>
<evidence type="ECO:0000256" key="3">
    <source>
        <dbReference type="ARBA" id="ARBA00022723"/>
    </source>
</evidence>
<proteinExistence type="inferred from homology"/>
<dbReference type="STRING" id="403935.SAMN05216481_11497"/>
<dbReference type="RefSeq" id="WP_093662207.1">
    <property type="nucleotide sequence ID" value="NZ_FOET01000014.1"/>
</dbReference>
<dbReference type="Gene3D" id="3.40.50.200">
    <property type="entry name" value="Peptidase S8/S53 domain"/>
    <property type="match status" value="1"/>
</dbReference>
<feature type="signal peptide" evidence="10">
    <location>
        <begin position="1"/>
        <end position="31"/>
    </location>
</feature>
<dbReference type="PROSITE" id="PS00138">
    <property type="entry name" value="SUBTILASE_SER"/>
    <property type="match status" value="1"/>
</dbReference>
<gene>
    <name evidence="13" type="ORF">SAMN05216481_11497</name>
</gene>
<evidence type="ECO:0000313" key="13">
    <source>
        <dbReference type="EMBL" id="SEQ75130.1"/>
    </source>
</evidence>
<evidence type="ECO:0000256" key="7">
    <source>
        <dbReference type="PROSITE-ProRule" id="PRU01240"/>
    </source>
</evidence>
<dbReference type="InterPro" id="IPR010259">
    <property type="entry name" value="S8pro/Inhibitor_I9"/>
</dbReference>
<evidence type="ECO:0000256" key="5">
    <source>
        <dbReference type="ARBA" id="ARBA00022825"/>
    </source>
</evidence>
<evidence type="ECO:0000256" key="8">
    <source>
        <dbReference type="RuleBase" id="RU003355"/>
    </source>
</evidence>
<dbReference type="PROSITE" id="PS00136">
    <property type="entry name" value="SUBTILASE_ASP"/>
    <property type="match status" value="1"/>
</dbReference>
<dbReference type="PROSITE" id="PS51892">
    <property type="entry name" value="SUBTILASE"/>
    <property type="match status" value="1"/>
</dbReference>
<feature type="domain" description="Peptidase S8/S53" evidence="11">
    <location>
        <begin position="139"/>
        <end position="389"/>
    </location>
</feature>
<reference evidence="13 14" key="1">
    <citation type="submission" date="2016-10" db="EMBL/GenBank/DDBJ databases">
        <authorList>
            <person name="de Groot N.N."/>
        </authorList>
    </citation>
    <scope>NUCLEOTIDE SEQUENCE [LARGE SCALE GENOMIC DNA]</scope>
    <source>
        <strain evidence="13 14">CGMCC 4.3519</strain>
    </source>
</reference>
<dbReference type="Pfam" id="PF00082">
    <property type="entry name" value="Peptidase_S8"/>
    <property type="match status" value="1"/>
</dbReference>
<feature type="active site" description="Charge relay system" evidence="6 7">
    <location>
        <position position="177"/>
    </location>
</feature>
<accession>A0A1H9IKJ6</accession>
<dbReference type="InterPro" id="IPR023828">
    <property type="entry name" value="Peptidase_S8_Ser-AS"/>
</dbReference>
<dbReference type="Gene3D" id="3.30.70.80">
    <property type="entry name" value="Peptidase S8 propeptide/proteinase inhibitor I9"/>
    <property type="match status" value="1"/>
</dbReference>
<dbReference type="InterPro" id="IPR034202">
    <property type="entry name" value="Subtilisin_Carlsberg-like"/>
</dbReference>
<dbReference type="GO" id="GO:0005615">
    <property type="term" value="C:extracellular space"/>
    <property type="evidence" value="ECO:0007669"/>
    <property type="project" value="TreeGrafter"/>
</dbReference>
<evidence type="ECO:0000259" key="12">
    <source>
        <dbReference type="Pfam" id="PF05922"/>
    </source>
</evidence>
<keyword evidence="5 7" id="KW-0720">Serine protease</keyword>
<evidence type="ECO:0000256" key="4">
    <source>
        <dbReference type="ARBA" id="ARBA00022801"/>
    </source>
</evidence>
<keyword evidence="10" id="KW-0732">Signal</keyword>
<sequence>MRAFAKRLRAVFPVAALVTGGLVAATLPAGAAPADAGSSAGSYIVMLRATADSPSVAAEHSRAHGASVGHVYRSAIRGYSARMSSTAAERIARDSRVLLVQADGVATTTAQSTPTGIDRANAELSSTAGIDGADERVDVDVAVIDSGVDLDHPDLNVNTAGAMNCSKGNSADDGNGHGTHVAGTIGALDNGDGVVGVAPGARIWPVRVLGNSGSGSWSDVICGVDYVTANADKIEVANMSLGGSGTDSACGSNKDALHEAICRSVAAGVTYTVAAGNEADDSANHVPAAYDEVITVSALADFDGRPGGEGAPTCRTDVDDTIADFSNHGADVDIMAPGVCIESTWMRGGYNTISGTSMAAPHVAGGAALYLAGHPGASPGTVKSALQSAGTTDYTWPAGDPDGSKEKLLDVSSF</sequence>
<evidence type="ECO:0000256" key="6">
    <source>
        <dbReference type="PIRSR" id="PIRSR615500-1"/>
    </source>
</evidence>
<dbReference type="InterPro" id="IPR036852">
    <property type="entry name" value="Peptidase_S8/S53_dom_sf"/>
</dbReference>
<evidence type="ECO:0000256" key="2">
    <source>
        <dbReference type="ARBA" id="ARBA00022670"/>
    </source>
</evidence>
<dbReference type="AlphaFoldDB" id="A0A1H9IKJ6"/>
<comment type="similarity">
    <text evidence="1 7 8">Belongs to the peptidase S8 family.</text>
</comment>
<dbReference type="GO" id="GO:0046872">
    <property type="term" value="F:metal ion binding"/>
    <property type="evidence" value="ECO:0007669"/>
    <property type="project" value="UniProtKB-KW"/>
</dbReference>
<dbReference type="InterPro" id="IPR015500">
    <property type="entry name" value="Peptidase_S8_subtilisin-rel"/>
</dbReference>
<organism evidence="13 14">
    <name type="scientific">Streptomyces radiopugnans</name>
    <dbReference type="NCBI Taxonomy" id="403935"/>
    <lineage>
        <taxon>Bacteria</taxon>
        <taxon>Bacillati</taxon>
        <taxon>Actinomycetota</taxon>
        <taxon>Actinomycetes</taxon>
        <taxon>Kitasatosporales</taxon>
        <taxon>Streptomycetaceae</taxon>
        <taxon>Streptomyces</taxon>
    </lineage>
</organism>
<dbReference type="Pfam" id="PF05922">
    <property type="entry name" value="Inhibitor_I9"/>
    <property type="match status" value="1"/>
</dbReference>
<feature type="active site" description="Charge relay system" evidence="6 7">
    <location>
        <position position="357"/>
    </location>
</feature>
<protein>
    <submittedName>
        <fullName evidence="13">Serine protease, subtilisin family</fullName>
    </submittedName>
</protein>
<feature type="domain" description="Inhibitor I9" evidence="12">
    <location>
        <begin position="43"/>
        <end position="105"/>
    </location>
</feature>
<dbReference type="PROSITE" id="PS00137">
    <property type="entry name" value="SUBTILASE_HIS"/>
    <property type="match status" value="1"/>
</dbReference>
<dbReference type="PANTHER" id="PTHR43806:SF11">
    <property type="entry name" value="CEREVISIN-RELATED"/>
    <property type="match status" value="1"/>
</dbReference>
<dbReference type="Proteomes" id="UP000199055">
    <property type="component" value="Unassembled WGS sequence"/>
</dbReference>
<keyword evidence="3" id="KW-0479">Metal-binding</keyword>
<dbReference type="GO" id="GO:0004252">
    <property type="term" value="F:serine-type endopeptidase activity"/>
    <property type="evidence" value="ECO:0007669"/>
    <property type="project" value="UniProtKB-UniRule"/>
</dbReference>
<dbReference type="InterPro" id="IPR037045">
    <property type="entry name" value="S8pro/Inhibitor_I9_sf"/>
</dbReference>
<evidence type="ECO:0000313" key="14">
    <source>
        <dbReference type="Proteomes" id="UP000199055"/>
    </source>
</evidence>
<evidence type="ECO:0000259" key="11">
    <source>
        <dbReference type="Pfam" id="PF00082"/>
    </source>
</evidence>
<keyword evidence="14" id="KW-1185">Reference proteome</keyword>
<evidence type="ECO:0000256" key="10">
    <source>
        <dbReference type="SAM" id="SignalP"/>
    </source>
</evidence>
<dbReference type="SUPFAM" id="SSF52743">
    <property type="entry name" value="Subtilisin-like"/>
    <property type="match status" value="1"/>
</dbReference>
<feature type="chain" id="PRO_5011542832" evidence="10">
    <location>
        <begin position="32"/>
        <end position="414"/>
    </location>
</feature>
<dbReference type="InterPro" id="IPR050131">
    <property type="entry name" value="Peptidase_S8_subtilisin-like"/>
</dbReference>
<evidence type="ECO:0000256" key="9">
    <source>
        <dbReference type="SAM" id="MobiDB-lite"/>
    </source>
</evidence>
<feature type="region of interest" description="Disordered" evidence="9">
    <location>
        <begin position="393"/>
        <end position="414"/>
    </location>
</feature>
<dbReference type="GO" id="GO:0006508">
    <property type="term" value="P:proteolysis"/>
    <property type="evidence" value="ECO:0007669"/>
    <property type="project" value="UniProtKB-KW"/>
</dbReference>
<dbReference type="PANTHER" id="PTHR43806">
    <property type="entry name" value="PEPTIDASE S8"/>
    <property type="match status" value="1"/>
</dbReference>
<dbReference type="InterPro" id="IPR022398">
    <property type="entry name" value="Peptidase_S8_His-AS"/>
</dbReference>
<feature type="compositionally biased region" description="Basic and acidic residues" evidence="9">
    <location>
        <begin position="402"/>
        <end position="414"/>
    </location>
</feature>
<dbReference type="PRINTS" id="PR00723">
    <property type="entry name" value="SUBTILISIN"/>
</dbReference>
<name>A0A1H9IKJ6_9ACTN</name>
<dbReference type="SUPFAM" id="SSF54897">
    <property type="entry name" value="Protease propeptides/inhibitors"/>
    <property type="match status" value="1"/>
</dbReference>
<dbReference type="CDD" id="cd07477">
    <property type="entry name" value="Peptidases_S8_Subtilisin_subset"/>
    <property type="match status" value="1"/>
</dbReference>
<dbReference type="EMBL" id="FOET01000014">
    <property type="protein sequence ID" value="SEQ75130.1"/>
    <property type="molecule type" value="Genomic_DNA"/>
</dbReference>
<dbReference type="InterPro" id="IPR023827">
    <property type="entry name" value="Peptidase_S8_Asp-AS"/>
</dbReference>